<evidence type="ECO:0000256" key="1">
    <source>
        <dbReference type="ARBA" id="ARBA00004141"/>
    </source>
</evidence>
<keyword evidence="3 5" id="KW-1133">Transmembrane helix</keyword>
<proteinExistence type="predicted"/>
<name>W7CRI1_9LIST</name>
<organism evidence="6 7">
    <name type="scientific">Brochothrix campestris FSL F6-1037</name>
    <dbReference type="NCBI Taxonomy" id="1265861"/>
    <lineage>
        <taxon>Bacteria</taxon>
        <taxon>Bacillati</taxon>
        <taxon>Bacillota</taxon>
        <taxon>Bacilli</taxon>
        <taxon>Bacillales</taxon>
        <taxon>Listeriaceae</taxon>
        <taxon>Brochothrix</taxon>
    </lineage>
</organism>
<gene>
    <name evidence="6" type="ORF">BCAMP_07515</name>
</gene>
<comment type="caution">
    <text evidence="6">The sequence shown here is derived from an EMBL/GenBank/DDBJ whole genome shotgun (WGS) entry which is preliminary data.</text>
</comment>
<keyword evidence="4 5" id="KW-0472">Membrane</keyword>
<evidence type="ECO:0000256" key="5">
    <source>
        <dbReference type="SAM" id="Phobius"/>
    </source>
</evidence>
<evidence type="ECO:0000256" key="2">
    <source>
        <dbReference type="ARBA" id="ARBA00022692"/>
    </source>
</evidence>
<keyword evidence="7" id="KW-1185">Reference proteome</keyword>
<dbReference type="STRING" id="1265861.BCAMP_07515"/>
<accession>W7CRI1</accession>
<dbReference type="Proteomes" id="UP000019243">
    <property type="component" value="Unassembled WGS sequence"/>
</dbReference>
<dbReference type="Pfam" id="PF02674">
    <property type="entry name" value="Colicin_V"/>
    <property type="match status" value="1"/>
</dbReference>
<dbReference type="InterPro" id="IPR003825">
    <property type="entry name" value="Colicin-V_CvpA"/>
</dbReference>
<dbReference type="PANTHER" id="PTHR37306">
    <property type="entry name" value="COLICIN V PRODUCTION PROTEIN"/>
    <property type="match status" value="1"/>
</dbReference>
<feature type="transmembrane region" description="Helical" evidence="5">
    <location>
        <begin position="112"/>
        <end position="136"/>
    </location>
</feature>
<evidence type="ECO:0000256" key="4">
    <source>
        <dbReference type="ARBA" id="ARBA00023136"/>
    </source>
</evidence>
<dbReference type="OrthoDB" id="1809613at2"/>
<sequence length="173" mass="19588">MIVTIGISLLLLIGVFNGMRQGAVKYILKFVGLIVVWLIAYMYYKPLAQHLTFITFDVSNESALSFLNSEVVFYNVIAFAIIFTVSSIVVKIIITLINAVTQLPILKQLNGLIGGVLGFVIFYAVIFMVLNFSLLFSSETIQTAYQSSQLAQWMVTETPLLSDYFYHWMIQYK</sequence>
<comment type="subcellular location">
    <subcellularLocation>
        <location evidence="1">Membrane</location>
        <topology evidence="1">Multi-pass membrane protein</topology>
    </subcellularLocation>
</comment>
<dbReference type="GO" id="GO:0009403">
    <property type="term" value="P:toxin biosynthetic process"/>
    <property type="evidence" value="ECO:0007669"/>
    <property type="project" value="InterPro"/>
</dbReference>
<dbReference type="PANTHER" id="PTHR37306:SF1">
    <property type="entry name" value="COLICIN V PRODUCTION PROTEIN"/>
    <property type="match status" value="1"/>
</dbReference>
<reference evidence="6 7" key="1">
    <citation type="submission" date="2012-12" db="EMBL/GenBank/DDBJ databases">
        <title>Novel taxa of Listeriaceae from agricultural environments in the United States.</title>
        <authorList>
            <person name="den Bakker H.C."/>
            <person name="Allred A."/>
            <person name="Warchocki S."/>
            <person name="Wright E.M."/>
            <person name="Burrell A."/>
            <person name="Nightingale K.K."/>
            <person name="Kephart D."/>
            <person name="Wiedmann M."/>
        </authorList>
    </citation>
    <scope>NUCLEOTIDE SEQUENCE [LARGE SCALE GENOMIC DNA]</scope>
    <source>
        <strain evidence="6 7">FSL F6-1037</strain>
    </source>
</reference>
<evidence type="ECO:0000313" key="7">
    <source>
        <dbReference type="Proteomes" id="UP000019243"/>
    </source>
</evidence>
<dbReference type="GO" id="GO:0016020">
    <property type="term" value="C:membrane"/>
    <property type="evidence" value="ECO:0007669"/>
    <property type="project" value="UniProtKB-SubCell"/>
</dbReference>
<feature type="transmembrane region" description="Helical" evidence="5">
    <location>
        <begin position="72"/>
        <end position="100"/>
    </location>
</feature>
<dbReference type="EMBL" id="AODH01000029">
    <property type="protein sequence ID" value="EUJ39230.1"/>
    <property type="molecule type" value="Genomic_DNA"/>
</dbReference>
<feature type="transmembrane region" description="Helical" evidence="5">
    <location>
        <begin position="26"/>
        <end position="44"/>
    </location>
</feature>
<protein>
    <submittedName>
        <fullName evidence="6">CvpA family membrane protein</fullName>
    </submittedName>
</protein>
<dbReference type="RefSeq" id="WP_035314715.1">
    <property type="nucleotide sequence ID" value="NZ_AODH01000029.1"/>
</dbReference>
<dbReference type="AlphaFoldDB" id="W7CRI1"/>
<keyword evidence="2 5" id="KW-0812">Transmembrane</keyword>
<evidence type="ECO:0000313" key="6">
    <source>
        <dbReference type="EMBL" id="EUJ39230.1"/>
    </source>
</evidence>
<evidence type="ECO:0000256" key="3">
    <source>
        <dbReference type="ARBA" id="ARBA00022989"/>
    </source>
</evidence>